<dbReference type="RefSeq" id="WP_154765725.1">
    <property type="nucleotide sequence ID" value="NZ_WMBT01000012.1"/>
</dbReference>
<feature type="transmembrane region" description="Helical" evidence="1">
    <location>
        <begin position="37"/>
        <end position="56"/>
    </location>
</feature>
<name>A0A6L6HRA2_9RHOB</name>
<keyword evidence="1" id="KW-0812">Transmembrane</keyword>
<accession>A0A6L6HRA2</accession>
<reference evidence="2 3" key="1">
    <citation type="submission" date="2019-11" db="EMBL/GenBank/DDBJ databases">
        <authorList>
            <person name="Lang L."/>
        </authorList>
    </citation>
    <scope>NUCLEOTIDE SEQUENCE [LARGE SCALE GENOMIC DNA]</scope>
    <source>
        <strain evidence="2 3">YIM 132242</strain>
    </source>
</reference>
<dbReference type="Proteomes" id="UP000481417">
    <property type="component" value="Unassembled WGS sequence"/>
</dbReference>
<protein>
    <submittedName>
        <fullName evidence="2">Uncharacterized protein</fullName>
    </submittedName>
</protein>
<proteinExistence type="predicted"/>
<sequence length="71" mass="7961">MDRFPALRLILKLGRTGPAIIGLALTGVYLWLAWGGLGWWCLPGAPIVLAITYYLFKSYVEVIQIITEMVH</sequence>
<keyword evidence="3" id="KW-1185">Reference proteome</keyword>
<evidence type="ECO:0000256" key="1">
    <source>
        <dbReference type="SAM" id="Phobius"/>
    </source>
</evidence>
<evidence type="ECO:0000313" key="3">
    <source>
        <dbReference type="Proteomes" id="UP000481417"/>
    </source>
</evidence>
<organism evidence="2 3">
    <name type="scientific">Paracoccus lichenicola</name>
    <dbReference type="NCBI Taxonomy" id="2665644"/>
    <lineage>
        <taxon>Bacteria</taxon>
        <taxon>Pseudomonadati</taxon>
        <taxon>Pseudomonadota</taxon>
        <taxon>Alphaproteobacteria</taxon>
        <taxon>Rhodobacterales</taxon>
        <taxon>Paracoccaceae</taxon>
        <taxon>Paracoccus</taxon>
    </lineage>
</organism>
<gene>
    <name evidence="2" type="ORF">GIY56_15265</name>
</gene>
<keyword evidence="1" id="KW-1133">Transmembrane helix</keyword>
<keyword evidence="1" id="KW-0472">Membrane</keyword>
<dbReference type="AlphaFoldDB" id="A0A6L6HRA2"/>
<feature type="transmembrane region" description="Helical" evidence="1">
    <location>
        <begin position="12"/>
        <end position="31"/>
    </location>
</feature>
<dbReference type="EMBL" id="WMBT01000012">
    <property type="protein sequence ID" value="MTE01647.1"/>
    <property type="molecule type" value="Genomic_DNA"/>
</dbReference>
<comment type="caution">
    <text evidence="2">The sequence shown here is derived from an EMBL/GenBank/DDBJ whole genome shotgun (WGS) entry which is preliminary data.</text>
</comment>
<evidence type="ECO:0000313" key="2">
    <source>
        <dbReference type="EMBL" id="MTE01647.1"/>
    </source>
</evidence>